<proteinExistence type="predicted"/>
<keyword evidence="2" id="KW-1185">Reference proteome</keyword>
<evidence type="ECO:0000313" key="1">
    <source>
        <dbReference type="EMBL" id="MBK1870836.1"/>
    </source>
</evidence>
<dbReference type="EMBL" id="JAENHL010000008">
    <property type="protein sequence ID" value="MBK1870836.1"/>
    <property type="molecule type" value="Genomic_DNA"/>
</dbReference>
<organism evidence="1 2">
    <name type="scientific">Taklimakanibacter albus</name>
    <dbReference type="NCBI Taxonomy" id="2800327"/>
    <lineage>
        <taxon>Bacteria</taxon>
        <taxon>Pseudomonadati</taxon>
        <taxon>Pseudomonadota</taxon>
        <taxon>Alphaproteobacteria</taxon>
        <taxon>Hyphomicrobiales</taxon>
        <taxon>Aestuariivirgaceae</taxon>
        <taxon>Taklimakanibacter</taxon>
    </lineage>
</organism>
<sequence>MYERITRNIRVVVQPRYLQSQSRPDDDHFVWAYTITIANQGLEIVTLRSRHWQITDDRGRREEVKGEGVVGEQPTLAPGESFEYTSGVPLATPSGIMLGTYQMETSGGELFDVDIPAFSLDSPQSHRQIN</sequence>
<accession>A0ACC5RDQ9</accession>
<name>A0ACC5RDQ9_9HYPH</name>
<comment type="caution">
    <text evidence="1">The sequence shown here is derived from an EMBL/GenBank/DDBJ whole genome shotgun (WGS) entry which is preliminary data.</text>
</comment>
<gene>
    <name evidence="1" type="primary">apaG</name>
    <name evidence="1" type="ORF">JHL16_31005</name>
</gene>
<protein>
    <submittedName>
        <fullName evidence="1">Co2+/Mg2+ efflux protein ApaG</fullName>
    </submittedName>
</protein>
<evidence type="ECO:0000313" key="2">
    <source>
        <dbReference type="Proteomes" id="UP000616151"/>
    </source>
</evidence>
<dbReference type="Proteomes" id="UP000616151">
    <property type="component" value="Unassembled WGS sequence"/>
</dbReference>
<reference evidence="1" key="1">
    <citation type="submission" date="2021-01" db="EMBL/GenBank/DDBJ databases">
        <authorList>
            <person name="Sun Q."/>
        </authorList>
    </citation>
    <scope>NUCLEOTIDE SEQUENCE</scope>
    <source>
        <strain evidence="1">YIM B02566</strain>
    </source>
</reference>